<evidence type="ECO:0000313" key="7">
    <source>
        <dbReference type="Proteomes" id="UP001632038"/>
    </source>
</evidence>
<dbReference type="Proteomes" id="UP001632038">
    <property type="component" value="Unassembled WGS sequence"/>
</dbReference>
<dbReference type="SUPFAM" id="SSF52540">
    <property type="entry name" value="P-loop containing nucleoside triphosphate hydrolases"/>
    <property type="match status" value="1"/>
</dbReference>
<dbReference type="EC" id="2.8.2.-" evidence="3"/>
<organism evidence="6 7">
    <name type="scientific">Castilleja foliolosa</name>
    <dbReference type="NCBI Taxonomy" id="1961234"/>
    <lineage>
        <taxon>Eukaryota</taxon>
        <taxon>Viridiplantae</taxon>
        <taxon>Streptophyta</taxon>
        <taxon>Embryophyta</taxon>
        <taxon>Tracheophyta</taxon>
        <taxon>Spermatophyta</taxon>
        <taxon>Magnoliopsida</taxon>
        <taxon>eudicotyledons</taxon>
        <taxon>Gunneridae</taxon>
        <taxon>Pentapetalae</taxon>
        <taxon>asterids</taxon>
        <taxon>lamiids</taxon>
        <taxon>Lamiales</taxon>
        <taxon>Orobanchaceae</taxon>
        <taxon>Pedicularideae</taxon>
        <taxon>Castillejinae</taxon>
        <taxon>Castilleja</taxon>
    </lineage>
</organism>
<dbReference type="AlphaFoldDB" id="A0ABD3E7G5"/>
<gene>
    <name evidence="6" type="ORF">CASFOL_006794</name>
</gene>
<dbReference type="Pfam" id="PF00685">
    <property type="entry name" value="Sulfotransfer_1"/>
    <property type="match status" value="1"/>
</dbReference>
<dbReference type="InterPro" id="IPR000863">
    <property type="entry name" value="Sulfotransferase_dom"/>
</dbReference>
<sequence>MKNSFNSSTPTPNNDDDKSLNELPKARFWEAMDIFQWEGYWFEPNLIKPAIAFRSTFQARDDDILLASTMKTGTTWLKALSLCIMQNKSSPHQNHENPNKLHDHDFLTTENPHFHVPTIESTIYSTKALMVDIYDTSSPSHLLHTHLPYAVLPNSVKYSACKIVYIARNPKDTLISMWHFFNKVLRPGQDPFPLEKAVDCFCAGVHQYGSFFNHVIEYWKESRKRPHKVMFVKYEELKSDSKGQVSKIAKFLGRPFEDESDVDEVLWRCSLERLKGLEVNKSGSILLNVPNSSFFRKGEVGDWKTYLTPEMEERVNEISRHKFEPFGLFF</sequence>
<proteinExistence type="inferred from homology"/>
<dbReference type="InterPro" id="IPR027417">
    <property type="entry name" value="P-loop_NTPase"/>
</dbReference>
<evidence type="ECO:0000256" key="2">
    <source>
        <dbReference type="ARBA" id="ARBA00022679"/>
    </source>
</evidence>
<evidence type="ECO:0000256" key="4">
    <source>
        <dbReference type="SAM" id="MobiDB-lite"/>
    </source>
</evidence>
<evidence type="ECO:0000313" key="6">
    <source>
        <dbReference type="EMBL" id="KAL3650391.1"/>
    </source>
</evidence>
<comment type="similarity">
    <text evidence="1 3">Belongs to the sulfotransferase 1 family.</text>
</comment>
<evidence type="ECO:0000259" key="5">
    <source>
        <dbReference type="Pfam" id="PF00685"/>
    </source>
</evidence>
<accession>A0ABD3E7G5</accession>
<evidence type="ECO:0000256" key="1">
    <source>
        <dbReference type="ARBA" id="ARBA00005771"/>
    </source>
</evidence>
<dbReference type="PANTHER" id="PTHR11783">
    <property type="entry name" value="SULFOTRANSFERASE SULT"/>
    <property type="match status" value="1"/>
</dbReference>
<name>A0ABD3E7G5_9LAMI</name>
<reference evidence="7" key="1">
    <citation type="journal article" date="2024" name="IScience">
        <title>Strigolactones Initiate the Formation of Haustorium-like Structures in Castilleja.</title>
        <authorList>
            <person name="Buerger M."/>
            <person name="Peterson D."/>
            <person name="Chory J."/>
        </authorList>
    </citation>
    <scope>NUCLEOTIDE SEQUENCE [LARGE SCALE GENOMIC DNA]</scope>
</reference>
<feature type="region of interest" description="Disordered" evidence="4">
    <location>
        <begin position="1"/>
        <end position="20"/>
    </location>
</feature>
<keyword evidence="7" id="KW-1185">Reference proteome</keyword>
<keyword evidence="2 3" id="KW-0808">Transferase</keyword>
<feature type="compositionally biased region" description="Low complexity" evidence="4">
    <location>
        <begin position="1"/>
        <end position="13"/>
    </location>
</feature>
<dbReference type="Gene3D" id="3.40.50.300">
    <property type="entry name" value="P-loop containing nucleotide triphosphate hydrolases"/>
    <property type="match status" value="1"/>
</dbReference>
<dbReference type="EMBL" id="JAVIJP010000007">
    <property type="protein sequence ID" value="KAL3650391.1"/>
    <property type="molecule type" value="Genomic_DNA"/>
</dbReference>
<feature type="domain" description="Sulfotransferase" evidence="5">
    <location>
        <begin position="61"/>
        <end position="324"/>
    </location>
</feature>
<evidence type="ECO:0000256" key="3">
    <source>
        <dbReference type="RuleBase" id="RU361155"/>
    </source>
</evidence>
<protein>
    <recommendedName>
        <fullName evidence="3">Sulfotransferase</fullName>
        <ecNumber evidence="3">2.8.2.-</ecNumber>
    </recommendedName>
</protein>
<comment type="caution">
    <text evidence="6">The sequence shown here is derived from an EMBL/GenBank/DDBJ whole genome shotgun (WGS) entry which is preliminary data.</text>
</comment>
<dbReference type="GO" id="GO:0016740">
    <property type="term" value="F:transferase activity"/>
    <property type="evidence" value="ECO:0007669"/>
    <property type="project" value="UniProtKB-KW"/>
</dbReference>